<evidence type="ECO:0000313" key="1">
    <source>
        <dbReference type="EMBL" id="GEK21778.1"/>
    </source>
</evidence>
<dbReference type="AlphaFoldDB" id="A0A510V4I2"/>
<gene>
    <name evidence="1" type="ORF">CXY01_22980</name>
</gene>
<name>A0A510V4I2_9CELL</name>
<reference evidence="1 2" key="1">
    <citation type="submission" date="2019-07" db="EMBL/GenBank/DDBJ databases">
        <title>Whole genome shotgun sequence of Cellulomonas xylanilytica NBRC 101102.</title>
        <authorList>
            <person name="Hosoyama A."/>
            <person name="Uohara A."/>
            <person name="Ohji S."/>
            <person name="Ichikawa N."/>
        </authorList>
    </citation>
    <scope>NUCLEOTIDE SEQUENCE [LARGE SCALE GENOMIC DNA]</scope>
    <source>
        <strain evidence="1 2">NBRC 101102</strain>
    </source>
</reference>
<proteinExistence type="predicted"/>
<evidence type="ECO:0000313" key="2">
    <source>
        <dbReference type="Proteomes" id="UP000321118"/>
    </source>
</evidence>
<dbReference type="Gene3D" id="3.10.180.10">
    <property type="entry name" value="2,3-Dihydroxybiphenyl 1,2-Dioxygenase, domain 1"/>
    <property type="match status" value="1"/>
</dbReference>
<accession>A0A510V4I2</accession>
<organism evidence="1 2">
    <name type="scientific">Cellulomonas xylanilytica</name>
    <dbReference type="NCBI Taxonomy" id="233583"/>
    <lineage>
        <taxon>Bacteria</taxon>
        <taxon>Bacillati</taxon>
        <taxon>Actinomycetota</taxon>
        <taxon>Actinomycetes</taxon>
        <taxon>Micrococcales</taxon>
        <taxon>Cellulomonadaceae</taxon>
        <taxon>Cellulomonas</taxon>
    </lineage>
</organism>
<protein>
    <submittedName>
        <fullName evidence="1">Uncharacterized protein</fullName>
    </submittedName>
</protein>
<dbReference type="Proteomes" id="UP000321118">
    <property type="component" value="Unassembled WGS sequence"/>
</dbReference>
<dbReference type="SUPFAM" id="SSF54593">
    <property type="entry name" value="Glyoxalase/Bleomycin resistance protein/Dihydroxybiphenyl dioxygenase"/>
    <property type="match status" value="1"/>
</dbReference>
<dbReference type="EMBL" id="BJUB01000007">
    <property type="protein sequence ID" value="GEK21778.1"/>
    <property type="molecule type" value="Genomic_DNA"/>
</dbReference>
<comment type="caution">
    <text evidence="1">The sequence shown here is derived from an EMBL/GenBank/DDBJ whole genome shotgun (WGS) entry which is preliminary data.</text>
</comment>
<keyword evidence="2" id="KW-1185">Reference proteome</keyword>
<dbReference type="InterPro" id="IPR029068">
    <property type="entry name" value="Glyas_Bleomycin-R_OHBP_Dase"/>
</dbReference>
<sequence length="92" mass="9491">MLQLERPEAEVDFLVASVDQAVSELVAAGGTLVEAPFDIPVGRVARVADPFGTVLTLLDLSKGRYATDADGRVTAVRPVHRGPGPAAASPAP</sequence>